<dbReference type="SMART" id="SM00421">
    <property type="entry name" value="HTH_LUXR"/>
    <property type="match status" value="1"/>
</dbReference>
<gene>
    <name evidence="3" type="ORF">P8A18_01785</name>
</gene>
<evidence type="ECO:0000256" key="1">
    <source>
        <dbReference type="SAM" id="MobiDB-lite"/>
    </source>
</evidence>
<dbReference type="InterPro" id="IPR051797">
    <property type="entry name" value="TrmB-like"/>
</dbReference>
<accession>A0ABY9HCL8</accession>
<evidence type="ECO:0000313" key="3">
    <source>
        <dbReference type="EMBL" id="WLQ32252.1"/>
    </source>
</evidence>
<dbReference type="CDD" id="cd06170">
    <property type="entry name" value="LuxR_C_like"/>
    <property type="match status" value="1"/>
</dbReference>
<dbReference type="RefSeq" id="WP_306051096.1">
    <property type="nucleotide sequence ID" value="NZ_CP120997.1"/>
</dbReference>
<dbReference type="SUPFAM" id="SSF46894">
    <property type="entry name" value="C-terminal effector domain of the bipartite response regulators"/>
    <property type="match status" value="1"/>
</dbReference>
<dbReference type="InterPro" id="IPR016032">
    <property type="entry name" value="Sig_transdc_resp-reg_C-effctor"/>
</dbReference>
<dbReference type="InterPro" id="IPR000792">
    <property type="entry name" value="Tscrpt_reg_LuxR_C"/>
</dbReference>
<organism evidence="3 4">
    <name type="scientific">Streptomyces castrisilvae</name>
    <dbReference type="NCBI Taxonomy" id="3033811"/>
    <lineage>
        <taxon>Bacteria</taxon>
        <taxon>Bacillati</taxon>
        <taxon>Actinomycetota</taxon>
        <taxon>Actinomycetes</taxon>
        <taxon>Kitasatosporales</taxon>
        <taxon>Streptomycetaceae</taxon>
        <taxon>Streptomyces</taxon>
    </lineage>
</organism>
<feature type="domain" description="HTH luxR-type" evidence="2">
    <location>
        <begin position="290"/>
        <end position="339"/>
    </location>
</feature>
<proteinExistence type="predicted"/>
<dbReference type="InterPro" id="IPR036388">
    <property type="entry name" value="WH-like_DNA-bd_sf"/>
</dbReference>
<feature type="region of interest" description="Disordered" evidence="1">
    <location>
        <begin position="1"/>
        <end position="25"/>
    </location>
</feature>
<dbReference type="Proteomes" id="UP001239522">
    <property type="component" value="Chromosome"/>
</dbReference>
<dbReference type="Pfam" id="PF00196">
    <property type="entry name" value="GerE"/>
    <property type="match status" value="1"/>
</dbReference>
<dbReference type="PANTHER" id="PTHR34293">
    <property type="entry name" value="HTH-TYPE TRANSCRIPTIONAL REGULATOR TRMBL2"/>
    <property type="match status" value="1"/>
</dbReference>
<keyword evidence="4" id="KW-1185">Reference proteome</keyword>
<sequence length="354" mass="38867">MGGIGEGDGRSAGPREQTAGTAPKAQLSEDAVRVFRWVSDQGSCDVRTVGATLGLPENCAASAVRTLTDLLLLRHVPEDPDRLVPVAPDAAIAALIAPKEAGLRRQLAEIDQLRGELALLTPLYTEGRRRWQGRPALTEVTDLKTVVGMITEATMRCRREVRTCHPGGGRSPALLEQAFVRDRDMLRRGVRMRTLYQHTARYHLPTQEYARRMTAEGAEIRTLSELFGRMVAFDGETVFIPHQDDLDAAIVIHDPSTVAYLCTTFDHAWSLAEPYQPAWTESSARDEVKQAIVRLLAEGMKDEMVARRLGMSLRTCRKHIAEIMEQLGAASRFQAGYLARVQSSGPAATAPGTA</sequence>
<evidence type="ECO:0000259" key="2">
    <source>
        <dbReference type="SMART" id="SM00421"/>
    </source>
</evidence>
<dbReference type="EMBL" id="CP120997">
    <property type="protein sequence ID" value="WLQ32252.1"/>
    <property type="molecule type" value="Genomic_DNA"/>
</dbReference>
<reference evidence="3 4" key="1">
    <citation type="submission" date="2023-03" db="EMBL/GenBank/DDBJ databases">
        <title>Isolation and description of six Streptomyces strains from soil environments, able to metabolize different microbial glucans.</title>
        <authorList>
            <person name="Widen T."/>
            <person name="Larsbrink J."/>
        </authorList>
    </citation>
    <scope>NUCLEOTIDE SEQUENCE [LARGE SCALE GENOMIC DNA]</scope>
    <source>
        <strain evidence="3 4">Mut1</strain>
    </source>
</reference>
<dbReference type="PANTHER" id="PTHR34293:SF1">
    <property type="entry name" value="HTH-TYPE TRANSCRIPTIONAL REGULATOR TRMBL2"/>
    <property type="match status" value="1"/>
</dbReference>
<protein>
    <submittedName>
        <fullName evidence="3">LuxR C-terminal-related transcriptional regulator</fullName>
    </submittedName>
</protein>
<dbReference type="Gene3D" id="1.10.10.10">
    <property type="entry name" value="Winged helix-like DNA-binding domain superfamily/Winged helix DNA-binding domain"/>
    <property type="match status" value="1"/>
</dbReference>
<name>A0ABY9HCL8_9ACTN</name>
<evidence type="ECO:0000313" key="4">
    <source>
        <dbReference type="Proteomes" id="UP001239522"/>
    </source>
</evidence>